<keyword evidence="1" id="KW-1133">Transmembrane helix</keyword>
<sequence length="206" mass="22780">MGDGVISLLQPEQAANGRLCSNALGRKWVLVLLGNLNISSALLLVVSQNMVSDRGGMLSCERSIAWPTVSRLLWAASAFDGLRSLSTTAKTYRLAIVPSFTHFFTFWKSPRNQSRKFTSLLRRRLCWLLQCTRKTQQFKDCTIHAPIFSGAKDSMGQIPRISGGPDKVKIGDTRCPETASDRRIDRIGLLLVCTIGSTLLVIRILA</sequence>
<name>A0ABR4LC51_9EURO</name>
<comment type="caution">
    <text evidence="2">The sequence shown here is derived from an EMBL/GenBank/DDBJ whole genome shotgun (WGS) entry which is preliminary data.</text>
</comment>
<evidence type="ECO:0000256" key="1">
    <source>
        <dbReference type="SAM" id="Phobius"/>
    </source>
</evidence>
<evidence type="ECO:0000313" key="3">
    <source>
        <dbReference type="Proteomes" id="UP001610432"/>
    </source>
</evidence>
<dbReference type="EMBL" id="JBFXLQ010000076">
    <property type="protein sequence ID" value="KAL2861043.1"/>
    <property type="molecule type" value="Genomic_DNA"/>
</dbReference>
<gene>
    <name evidence="2" type="ORF">BJX67DRAFT_316325</name>
</gene>
<accession>A0ABR4LC51</accession>
<proteinExistence type="predicted"/>
<reference evidence="2 3" key="1">
    <citation type="submission" date="2024-07" db="EMBL/GenBank/DDBJ databases">
        <title>Section-level genome sequencing and comparative genomics of Aspergillus sections Usti and Cavernicolus.</title>
        <authorList>
            <consortium name="Lawrence Berkeley National Laboratory"/>
            <person name="Nybo J.L."/>
            <person name="Vesth T.C."/>
            <person name="Theobald S."/>
            <person name="Frisvad J.C."/>
            <person name="Larsen T.O."/>
            <person name="Kjaerboelling I."/>
            <person name="Rothschild-Mancinelli K."/>
            <person name="Lyhne E.K."/>
            <person name="Kogle M.E."/>
            <person name="Barry K."/>
            <person name="Clum A."/>
            <person name="Na H."/>
            <person name="Ledsgaard L."/>
            <person name="Lin J."/>
            <person name="Lipzen A."/>
            <person name="Kuo A."/>
            <person name="Riley R."/>
            <person name="Mondo S."/>
            <person name="Labutti K."/>
            <person name="Haridas S."/>
            <person name="Pangalinan J."/>
            <person name="Salamov A.A."/>
            <person name="Simmons B.A."/>
            <person name="Magnuson J.K."/>
            <person name="Chen J."/>
            <person name="Drula E."/>
            <person name="Henrissat B."/>
            <person name="Wiebenga A."/>
            <person name="Lubbers R.J."/>
            <person name="Gomes A.C."/>
            <person name="Macurrencykelacurrency M.R."/>
            <person name="Stajich J."/>
            <person name="Grigoriev I.V."/>
            <person name="Mortensen U.H."/>
            <person name="De Vries R.P."/>
            <person name="Baker S.E."/>
            <person name="Andersen M.R."/>
        </authorList>
    </citation>
    <scope>NUCLEOTIDE SEQUENCE [LARGE SCALE GENOMIC DNA]</scope>
    <source>
        <strain evidence="2 3">CBS 449.75</strain>
    </source>
</reference>
<dbReference type="RefSeq" id="XP_070880937.1">
    <property type="nucleotide sequence ID" value="XM_071027245.1"/>
</dbReference>
<feature type="transmembrane region" description="Helical" evidence="1">
    <location>
        <begin position="28"/>
        <end position="47"/>
    </location>
</feature>
<dbReference type="Proteomes" id="UP001610432">
    <property type="component" value="Unassembled WGS sequence"/>
</dbReference>
<protein>
    <submittedName>
        <fullName evidence="2">Uncharacterized protein</fullName>
    </submittedName>
</protein>
<organism evidence="2 3">
    <name type="scientific">Aspergillus lucknowensis</name>
    <dbReference type="NCBI Taxonomy" id="176173"/>
    <lineage>
        <taxon>Eukaryota</taxon>
        <taxon>Fungi</taxon>
        <taxon>Dikarya</taxon>
        <taxon>Ascomycota</taxon>
        <taxon>Pezizomycotina</taxon>
        <taxon>Eurotiomycetes</taxon>
        <taxon>Eurotiomycetidae</taxon>
        <taxon>Eurotiales</taxon>
        <taxon>Aspergillaceae</taxon>
        <taxon>Aspergillus</taxon>
        <taxon>Aspergillus subgen. Nidulantes</taxon>
    </lineage>
</organism>
<keyword evidence="3" id="KW-1185">Reference proteome</keyword>
<dbReference type="GeneID" id="98142317"/>
<feature type="transmembrane region" description="Helical" evidence="1">
    <location>
        <begin position="187"/>
        <end position="205"/>
    </location>
</feature>
<evidence type="ECO:0000313" key="2">
    <source>
        <dbReference type="EMBL" id="KAL2861043.1"/>
    </source>
</evidence>
<keyword evidence="1" id="KW-0472">Membrane</keyword>
<keyword evidence="1" id="KW-0812">Transmembrane</keyword>